<dbReference type="SUPFAM" id="SSF52980">
    <property type="entry name" value="Restriction endonuclease-like"/>
    <property type="match status" value="1"/>
</dbReference>
<proteinExistence type="predicted"/>
<gene>
    <name evidence="2" type="ORF">MMF94_39720</name>
</gene>
<comment type="caution">
    <text evidence="2">The sequence shown here is derived from an EMBL/GenBank/DDBJ whole genome shotgun (WGS) entry which is preliminary data.</text>
</comment>
<reference evidence="2 3" key="1">
    <citation type="submission" date="2022-03" db="EMBL/GenBank/DDBJ databases">
        <title>Pseudonocardia alaer sp. nov., a novel actinomycete isolated from reed forest soil.</title>
        <authorList>
            <person name="Wang L."/>
        </authorList>
    </citation>
    <scope>NUCLEOTIDE SEQUENCE [LARGE SCALE GENOMIC DNA]</scope>
    <source>
        <strain evidence="2 3">Y-16303</strain>
    </source>
</reference>
<protein>
    <submittedName>
        <fullName evidence="2">Uma2 family endonuclease</fullName>
    </submittedName>
</protein>
<evidence type="ECO:0000313" key="2">
    <source>
        <dbReference type="EMBL" id="MCH6171850.1"/>
    </source>
</evidence>
<dbReference type="Pfam" id="PF05685">
    <property type="entry name" value="Uma2"/>
    <property type="match status" value="1"/>
</dbReference>
<dbReference type="Gene3D" id="3.90.1570.10">
    <property type="entry name" value="tt1808, chain A"/>
    <property type="match status" value="1"/>
</dbReference>
<keyword evidence="3" id="KW-1185">Reference proteome</keyword>
<dbReference type="Proteomes" id="UP001299970">
    <property type="component" value="Unassembled WGS sequence"/>
</dbReference>
<dbReference type="RefSeq" id="WP_241042655.1">
    <property type="nucleotide sequence ID" value="NZ_BAAAJF010000012.1"/>
</dbReference>
<keyword evidence="2" id="KW-0378">Hydrolase</keyword>
<dbReference type="EMBL" id="JAKXMK010000050">
    <property type="protein sequence ID" value="MCH6171850.1"/>
    <property type="molecule type" value="Genomic_DNA"/>
</dbReference>
<evidence type="ECO:0000313" key="3">
    <source>
        <dbReference type="Proteomes" id="UP001299970"/>
    </source>
</evidence>
<sequence>MRVLMLDAPQAMLDERRRLGHDVRDEMWDGVLHMVPPPGGPHQRFSLSFVRVVSPLAERRGLVPHMETGLFRSDDDYRVPDQLYCRPKHLSERGAEGAELVVEVRSKGDETYDKIDFYGRVGVREMIVAHPRDRRVELFRALGGRLVPVQPGATGELTSEVLGIVLRTVDGKLEISWSEGSATV</sequence>
<dbReference type="InterPro" id="IPR008538">
    <property type="entry name" value="Uma2"/>
</dbReference>
<name>A0ABS9TTH7_9PSEU</name>
<accession>A0ABS9TTH7</accession>
<dbReference type="GO" id="GO:0004519">
    <property type="term" value="F:endonuclease activity"/>
    <property type="evidence" value="ECO:0007669"/>
    <property type="project" value="UniProtKB-KW"/>
</dbReference>
<organism evidence="2 3">
    <name type="scientific">Pseudonocardia alaniniphila</name>
    <dbReference type="NCBI Taxonomy" id="75291"/>
    <lineage>
        <taxon>Bacteria</taxon>
        <taxon>Bacillati</taxon>
        <taxon>Actinomycetota</taxon>
        <taxon>Actinomycetes</taxon>
        <taxon>Pseudonocardiales</taxon>
        <taxon>Pseudonocardiaceae</taxon>
        <taxon>Pseudonocardia</taxon>
    </lineage>
</organism>
<dbReference type="InterPro" id="IPR011335">
    <property type="entry name" value="Restrct_endonuc-II-like"/>
</dbReference>
<keyword evidence="2" id="KW-0540">Nuclease</keyword>
<dbReference type="CDD" id="cd06260">
    <property type="entry name" value="DUF820-like"/>
    <property type="match status" value="1"/>
</dbReference>
<keyword evidence="2" id="KW-0255">Endonuclease</keyword>
<feature type="domain" description="Putative restriction endonuclease" evidence="1">
    <location>
        <begin position="20"/>
        <end position="159"/>
    </location>
</feature>
<dbReference type="InterPro" id="IPR012296">
    <property type="entry name" value="Nuclease_put_TT1808"/>
</dbReference>
<evidence type="ECO:0000259" key="1">
    <source>
        <dbReference type="Pfam" id="PF05685"/>
    </source>
</evidence>